<gene>
    <name evidence="1" type="ORF">NK662_19640</name>
</gene>
<evidence type="ECO:0000313" key="1">
    <source>
        <dbReference type="EMBL" id="MCP8970734.1"/>
    </source>
</evidence>
<dbReference type="AlphaFoldDB" id="A0AA42BSP2"/>
<dbReference type="EMBL" id="JANCLT010000014">
    <property type="protein sequence ID" value="MCP8970734.1"/>
    <property type="molecule type" value="Genomic_DNA"/>
</dbReference>
<organism evidence="1 2">
    <name type="scientific">Ectobacillus ponti</name>
    <dbReference type="NCBI Taxonomy" id="2961894"/>
    <lineage>
        <taxon>Bacteria</taxon>
        <taxon>Bacillati</taxon>
        <taxon>Bacillota</taxon>
        <taxon>Bacilli</taxon>
        <taxon>Bacillales</taxon>
        <taxon>Bacillaceae</taxon>
        <taxon>Ectobacillus</taxon>
    </lineage>
</organism>
<proteinExistence type="predicted"/>
<dbReference type="Proteomes" id="UP001156102">
    <property type="component" value="Unassembled WGS sequence"/>
</dbReference>
<keyword evidence="2" id="KW-1185">Reference proteome</keyword>
<name>A0AA42BSP2_9BACI</name>
<accession>A0AA42BSP2</accession>
<sequence>MTKKRQDPHMAEYCFNPLESRGESFVEQAFMETYNQVGDSYMGGTIDAARREQRD</sequence>
<evidence type="ECO:0000313" key="2">
    <source>
        <dbReference type="Proteomes" id="UP001156102"/>
    </source>
</evidence>
<dbReference type="RefSeq" id="WP_254760660.1">
    <property type="nucleotide sequence ID" value="NZ_JANCLT010000014.1"/>
</dbReference>
<comment type="caution">
    <text evidence="1">The sequence shown here is derived from an EMBL/GenBank/DDBJ whole genome shotgun (WGS) entry which is preliminary data.</text>
</comment>
<reference evidence="1" key="1">
    <citation type="submission" date="2022-07" db="EMBL/GenBank/DDBJ databases">
        <authorList>
            <person name="Li W.-J."/>
            <person name="Deng Q.-Q."/>
        </authorList>
    </citation>
    <scope>NUCLEOTIDE SEQUENCE</scope>
    <source>
        <strain evidence="1">SYSU M60031</strain>
    </source>
</reference>
<protein>
    <submittedName>
        <fullName evidence="1">YozQ family protein</fullName>
    </submittedName>
</protein>